<dbReference type="EMBL" id="BHYM01000017">
    <property type="protein sequence ID" value="GCE38177.1"/>
    <property type="molecule type" value="Genomic_DNA"/>
</dbReference>
<gene>
    <name evidence="3" type="ORF">Rhow_001216</name>
</gene>
<protein>
    <recommendedName>
        <fullName evidence="2">OmpR/PhoB-type domain-containing protein</fullName>
    </recommendedName>
</protein>
<dbReference type="RefSeq" id="WP_192581782.1">
    <property type="nucleotide sequence ID" value="NZ_BHYM01000017.1"/>
</dbReference>
<dbReference type="Proteomes" id="UP000287519">
    <property type="component" value="Unassembled WGS sequence"/>
</dbReference>
<accession>A0A402C3M5</accession>
<evidence type="ECO:0000313" key="4">
    <source>
        <dbReference type="Proteomes" id="UP000287519"/>
    </source>
</evidence>
<dbReference type="InterPro" id="IPR016032">
    <property type="entry name" value="Sig_transdc_resp-reg_C-effctor"/>
</dbReference>
<dbReference type="AlphaFoldDB" id="A0A402C3M5"/>
<dbReference type="GO" id="GO:0003677">
    <property type="term" value="F:DNA binding"/>
    <property type="evidence" value="ECO:0007669"/>
    <property type="project" value="UniProtKB-KW"/>
</dbReference>
<dbReference type="Pfam" id="PF00486">
    <property type="entry name" value="Trans_reg_C"/>
    <property type="match status" value="1"/>
</dbReference>
<dbReference type="SUPFAM" id="SSF46894">
    <property type="entry name" value="C-terminal effector domain of the bipartite response regulators"/>
    <property type="match status" value="1"/>
</dbReference>
<proteinExistence type="predicted"/>
<comment type="caution">
    <text evidence="3">The sequence shown here is derived from an EMBL/GenBank/DDBJ whole genome shotgun (WGS) entry which is preliminary data.</text>
</comment>
<sequence>MSASDGDQVGTASEVGCGGRLLQTFWGLPTDAQHNVLNTCIYSLRGKFDSHGAPHRIHTVRGVGFSLQTVTPDDTAG</sequence>
<dbReference type="Gene3D" id="1.10.10.10">
    <property type="entry name" value="Winged helix-like DNA-binding domain superfamily/Winged helix DNA-binding domain"/>
    <property type="match status" value="1"/>
</dbReference>
<dbReference type="GO" id="GO:0006355">
    <property type="term" value="P:regulation of DNA-templated transcription"/>
    <property type="evidence" value="ECO:0007669"/>
    <property type="project" value="InterPro"/>
</dbReference>
<reference evidence="3 4" key="1">
    <citation type="submission" date="2018-11" db="EMBL/GenBank/DDBJ databases">
        <title>Microbial catabolism of amino acid.</title>
        <authorList>
            <person name="Hibi M."/>
            <person name="Ogawa J."/>
        </authorList>
    </citation>
    <scope>NUCLEOTIDE SEQUENCE [LARGE SCALE GENOMIC DNA]</scope>
    <source>
        <strain evidence="3 4">C31-06</strain>
    </source>
</reference>
<evidence type="ECO:0000256" key="1">
    <source>
        <dbReference type="ARBA" id="ARBA00023125"/>
    </source>
</evidence>
<dbReference type="InterPro" id="IPR001867">
    <property type="entry name" value="OmpR/PhoB-type_DNA-bd"/>
</dbReference>
<evidence type="ECO:0000259" key="2">
    <source>
        <dbReference type="Pfam" id="PF00486"/>
    </source>
</evidence>
<organism evidence="3 4">
    <name type="scientific">Rhodococcus wratislaviensis</name>
    <name type="common">Tsukamurella wratislaviensis</name>
    <dbReference type="NCBI Taxonomy" id="44752"/>
    <lineage>
        <taxon>Bacteria</taxon>
        <taxon>Bacillati</taxon>
        <taxon>Actinomycetota</taxon>
        <taxon>Actinomycetes</taxon>
        <taxon>Mycobacteriales</taxon>
        <taxon>Nocardiaceae</taxon>
        <taxon>Rhodococcus</taxon>
    </lineage>
</organism>
<evidence type="ECO:0000313" key="3">
    <source>
        <dbReference type="EMBL" id="GCE38177.1"/>
    </source>
</evidence>
<dbReference type="CDD" id="cd00383">
    <property type="entry name" value="trans_reg_C"/>
    <property type="match status" value="1"/>
</dbReference>
<keyword evidence="1" id="KW-0238">DNA-binding</keyword>
<feature type="domain" description="OmpR/PhoB-type" evidence="2">
    <location>
        <begin position="20"/>
        <end position="67"/>
    </location>
</feature>
<dbReference type="InterPro" id="IPR036388">
    <property type="entry name" value="WH-like_DNA-bd_sf"/>
</dbReference>
<dbReference type="GO" id="GO:0000160">
    <property type="term" value="P:phosphorelay signal transduction system"/>
    <property type="evidence" value="ECO:0007669"/>
    <property type="project" value="InterPro"/>
</dbReference>
<keyword evidence="4" id="KW-1185">Reference proteome</keyword>
<name>A0A402C3M5_RHOWR</name>